<name>A0AAV1GYJ6_XYRNO</name>
<evidence type="ECO:0000256" key="2">
    <source>
        <dbReference type="SAM" id="Phobius"/>
    </source>
</evidence>
<keyword evidence="2" id="KW-1133">Transmembrane helix</keyword>
<dbReference type="PANTHER" id="PTHR11422">
    <property type="entry name" value="T-CELL SURFACE GLYCOPROTEIN CD4"/>
    <property type="match status" value="1"/>
</dbReference>
<dbReference type="InterPro" id="IPR007110">
    <property type="entry name" value="Ig-like_dom"/>
</dbReference>
<accession>A0AAV1GYJ6</accession>
<keyword evidence="2" id="KW-0472">Membrane</keyword>
<dbReference type="InterPro" id="IPR013106">
    <property type="entry name" value="Ig_V-set"/>
</dbReference>
<dbReference type="InterPro" id="IPR003599">
    <property type="entry name" value="Ig_sub"/>
</dbReference>
<dbReference type="GO" id="GO:0009897">
    <property type="term" value="C:external side of plasma membrane"/>
    <property type="evidence" value="ECO:0007669"/>
    <property type="project" value="TreeGrafter"/>
</dbReference>
<evidence type="ECO:0000313" key="6">
    <source>
        <dbReference type="Proteomes" id="UP001178508"/>
    </source>
</evidence>
<feature type="region of interest" description="Disordered" evidence="1">
    <location>
        <begin position="255"/>
        <end position="293"/>
    </location>
</feature>
<dbReference type="InterPro" id="IPR036179">
    <property type="entry name" value="Ig-like_dom_sf"/>
</dbReference>
<dbReference type="GO" id="GO:0035723">
    <property type="term" value="P:interleukin-15-mediated signaling pathway"/>
    <property type="evidence" value="ECO:0007669"/>
    <property type="project" value="TreeGrafter"/>
</dbReference>
<dbReference type="Gene3D" id="2.60.40.10">
    <property type="entry name" value="Immunoglobulins"/>
    <property type="match status" value="1"/>
</dbReference>
<keyword evidence="6" id="KW-1185">Reference proteome</keyword>
<evidence type="ECO:0000313" key="5">
    <source>
        <dbReference type="EMBL" id="CAJ1077866.1"/>
    </source>
</evidence>
<dbReference type="SUPFAM" id="SSF48726">
    <property type="entry name" value="Immunoglobulin"/>
    <property type="match status" value="1"/>
</dbReference>
<protein>
    <submittedName>
        <fullName evidence="5">Uncharacterized protein LOC109976674 isoform X2</fullName>
    </submittedName>
</protein>
<evidence type="ECO:0000259" key="4">
    <source>
        <dbReference type="PROSITE" id="PS50835"/>
    </source>
</evidence>
<dbReference type="PANTHER" id="PTHR11422:SF5">
    <property type="entry name" value="DIVERSE IMMUNOGLOBULIN DOMAIN-CONTAINING PROTEIN 1.1 ISOFORM X1-RELATED"/>
    <property type="match status" value="1"/>
</dbReference>
<dbReference type="PROSITE" id="PS50835">
    <property type="entry name" value="IG_LIKE"/>
    <property type="match status" value="2"/>
</dbReference>
<dbReference type="GO" id="GO:0042289">
    <property type="term" value="F:MHC class II protein binding"/>
    <property type="evidence" value="ECO:0007669"/>
    <property type="project" value="TreeGrafter"/>
</dbReference>
<feature type="domain" description="Ig-like" evidence="4">
    <location>
        <begin position="116"/>
        <end position="212"/>
    </location>
</feature>
<dbReference type="InterPro" id="IPR013783">
    <property type="entry name" value="Ig-like_fold"/>
</dbReference>
<feature type="compositionally biased region" description="Basic and acidic residues" evidence="1">
    <location>
        <begin position="280"/>
        <end position="291"/>
    </location>
</feature>
<dbReference type="Proteomes" id="UP001178508">
    <property type="component" value="Chromosome 17"/>
</dbReference>
<dbReference type="GO" id="GO:1990782">
    <property type="term" value="F:protein tyrosine kinase binding"/>
    <property type="evidence" value="ECO:0007669"/>
    <property type="project" value="TreeGrafter"/>
</dbReference>
<feature type="signal peptide" evidence="3">
    <location>
        <begin position="1"/>
        <end position="19"/>
    </location>
</feature>
<dbReference type="AlphaFoldDB" id="A0AAV1GYJ6"/>
<proteinExistence type="predicted"/>
<dbReference type="SMART" id="SM00409">
    <property type="entry name" value="IG"/>
    <property type="match status" value="1"/>
</dbReference>
<sequence length="324" mass="36694">MTLLGLILVLVTLFEVASSREEIHRVYQPGQDVILPCGPYSSRGPQCSNIGWLYNRDFSSETKNVVSNGKVDPESRRAARLNVNTDCSLVIRQTTAEDFGLYTCRPFDNDHRFDVPVYLSHLNISSLVQMRDDEVTLECSLLRYEGLPECRQNPLRWVDDTGSELSEGVSKLNNRTNLFSRLTVKRQSGNNRRYVCQYVNKENHVAIQAEYTPVFTDPGSTASIYIIVGALMGVLLLLVVMTTVLIKYRKRTKVTEDVQKQTQPPEEPDSDVTYVTVSHKQQEASKKKAEKEEEVTYSAIRSAVTMEIHDDSSSLYSSVSKPRR</sequence>
<feature type="domain" description="Ig-like" evidence="4">
    <location>
        <begin position="30"/>
        <end position="105"/>
    </location>
</feature>
<dbReference type="GO" id="GO:0070374">
    <property type="term" value="P:positive regulation of ERK1 and ERK2 cascade"/>
    <property type="evidence" value="ECO:0007669"/>
    <property type="project" value="TreeGrafter"/>
</dbReference>
<organism evidence="5 6">
    <name type="scientific">Xyrichtys novacula</name>
    <name type="common">Pearly razorfish</name>
    <name type="synonym">Hemipteronotus novacula</name>
    <dbReference type="NCBI Taxonomy" id="13765"/>
    <lineage>
        <taxon>Eukaryota</taxon>
        <taxon>Metazoa</taxon>
        <taxon>Chordata</taxon>
        <taxon>Craniata</taxon>
        <taxon>Vertebrata</taxon>
        <taxon>Euteleostomi</taxon>
        <taxon>Actinopterygii</taxon>
        <taxon>Neopterygii</taxon>
        <taxon>Teleostei</taxon>
        <taxon>Neoteleostei</taxon>
        <taxon>Acanthomorphata</taxon>
        <taxon>Eupercaria</taxon>
        <taxon>Labriformes</taxon>
        <taxon>Labridae</taxon>
        <taxon>Xyrichtys</taxon>
    </lineage>
</organism>
<dbReference type="GO" id="GO:0045121">
    <property type="term" value="C:membrane raft"/>
    <property type="evidence" value="ECO:0007669"/>
    <property type="project" value="TreeGrafter"/>
</dbReference>
<dbReference type="EMBL" id="OY660880">
    <property type="protein sequence ID" value="CAJ1077866.1"/>
    <property type="molecule type" value="Genomic_DNA"/>
</dbReference>
<dbReference type="Pfam" id="PF07686">
    <property type="entry name" value="V-set"/>
    <property type="match status" value="1"/>
</dbReference>
<feature type="transmembrane region" description="Helical" evidence="2">
    <location>
        <begin position="224"/>
        <end position="246"/>
    </location>
</feature>
<gene>
    <name evidence="5" type="ORF">XNOV1_A025943</name>
</gene>
<keyword evidence="3" id="KW-0732">Signal</keyword>
<feature type="chain" id="PRO_5043370704" evidence="3">
    <location>
        <begin position="20"/>
        <end position="324"/>
    </location>
</feature>
<reference evidence="5" key="1">
    <citation type="submission" date="2023-08" db="EMBL/GenBank/DDBJ databases">
        <authorList>
            <person name="Alioto T."/>
            <person name="Alioto T."/>
            <person name="Gomez Garrido J."/>
        </authorList>
    </citation>
    <scope>NUCLEOTIDE SEQUENCE</scope>
</reference>
<keyword evidence="2" id="KW-0812">Transmembrane</keyword>
<evidence type="ECO:0000256" key="1">
    <source>
        <dbReference type="SAM" id="MobiDB-lite"/>
    </source>
</evidence>
<evidence type="ECO:0000256" key="3">
    <source>
        <dbReference type="SAM" id="SignalP"/>
    </source>
</evidence>
<dbReference type="GO" id="GO:0042110">
    <property type="term" value="P:T cell activation"/>
    <property type="evidence" value="ECO:0007669"/>
    <property type="project" value="TreeGrafter"/>
</dbReference>